<gene>
    <name evidence="7" type="ORF">WN944_010554</name>
</gene>
<dbReference type="InterPro" id="IPR047149">
    <property type="entry name" value="KIF11-like"/>
</dbReference>
<dbReference type="GO" id="GO:0008017">
    <property type="term" value="F:microtubule binding"/>
    <property type="evidence" value="ECO:0007669"/>
    <property type="project" value="InterPro"/>
</dbReference>
<dbReference type="GO" id="GO:0008574">
    <property type="term" value="F:plus-end-directed microtubule motor activity"/>
    <property type="evidence" value="ECO:0007669"/>
    <property type="project" value="TreeGrafter"/>
</dbReference>
<keyword evidence="3" id="KW-0505">Motor protein</keyword>
<name>A0AAP0MXK3_9ROSI</name>
<keyword evidence="2" id="KW-0963">Cytoplasm</keyword>
<evidence type="ECO:0000313" key="7">
    <source>
        <dbReference type="EMBL" id="KAK9222122.1"/>
    </source>
</evidence>
<organism evidence="7 8">
    <name type="scientific">Citrus x changshan-huyou</name>
    <dbReference type="NCBI Taxonomy" id="2935761"/>
    <lineage>
        <taxon>Eukaryota</taxon>
        <taxon>Viridiplantae</taxon>
        <taxon>Streptophyta</taxon>
        <taxon>Embryophyta</taxon>
        <taxon>Tracheophyta</taxon>
        <taxon>Spermatophyta</taxon>
        <taxon>Magnoliopsida</taxon>
        <taxon>eudicotyledons</taxon>
        <taxon>Gunneridae</taxon>
        <taxon>Pentapetalae</taxon>
        <taxon>rosids</taxon>
        <taxon>malvids</taxon>
        <taxon>Sapindales</taxon>
        <taxon>Rutaceae</taxon>
        <taxon>Aurantioideae</taxon>
        <taxon>Citrus</taxon>
    </lineage>
</organism>
<proteinExistence type="inferred from homology"/>
<accession>A0AAP0MXK3</accession>
<protein>
    <recommendedName>
        <fullName evidence="6">Kinesin motor domain-containing protein</fullName>
    </recommendedName>
</protein>
<evidence type="ECO:0000256" key="5">
    <source>
        <dbReference type="PROSITE-ProRule" id="PRU00283"/>
    </source>
</evidence>
<dbReference type="GO" id="GO:0005876">
    <property type="term" value="C:spindle microtubule"/>
    <property type="evidence" value="ECO:0007669"/>
    <property type="project" value="TreeGrafter"/>
</dbReference>
<comment type="caution">
    <text evidence="7">The sequence shown here is derived from an EMBL/GenBank/DDBJ whole genome shotgun (WGS) entry which is preliminary data.</text>
</comment>
<dbReference type="PANTHER" id="PTHR47970">
    <property type="entry name" value="KINESIN-LIKE PROTEIN KIF11"/>
    <property type="match status" value="1"/>
</dbReference>
<dbReference type="AlphaFoldDB" id="A0AAP0MXK3"/>
<dbReference type="InterPro" id="IPR001752">
    <property type="entry name" value="Kinesin_motor_dom"/>
</dbReference>
<dbReference type="EMBL" id="JBCGBO010000002">
    <property type="protein sequence ID" value="KAK9222122.1"/>
    <property type="molecule type" value="Genomic_DNA"/>
</dbReference>
<dbReference type="GO" id="GO:0051231">
    <property type="term" value="P:spindle elongation"/>
    <property type="evidence" value="ECO:0007669"/>
    <property type="project" value="TreeGrafter"/>
</dbReference>
<evidence type="ECO:0000256" key="1">
    <source>
        <dbReference type="ARBA" id="ARBA00004245"/>
    </source>
</evidence>
<dbReference type="PANTHER" id="PTHR47970:SF30">
    <property type="entry name" value="KINESIN-LIKE PROTEIN"/>
    <property type="match status" value="1"/>
</dbReference>
<comment type="subcellular location">
    <subcellularLocation>
        <location evidence="1">Cytoplasm</location>
        <location evidence="1">Cytoskeleton</location>
    </subcellularLocation>
</comment>
<comment type="caution">
    <text evidence="5">Lacks conserved residue(s) required for the propagation of feature annotation.</text>
</comment>
<dbReference type="InterPro" id="IPR027417">
    <property type="entry name" value="P-loop_NTPase"/>
</dbReference>
<comment type="similarity">
    <text evidence="5">Belongs to the TRAFAC class myosin-kinesin ATPase superfamily. Kinesin family.</text>
</comment>
<sequence>MSQAIDFLVLVVPGRVRVAVRLRPWNAEETITYANFADCVELQTELKRLKLRKNNWNSDTYEFDEVFTESASQKRVYEVVAKPVVEAFPSAESLYFLSQSHTSLKMLNFCKLLIFIFLVSTVSLSSSSNAGSEYSQAECLKVTASSFMSSLKTTVDAIQQVVPVISKFANFLL</sequence>
<dbReference type="Proteomes" id="UP001428341">
    <property type="component" value="Unassembled WGS sequence"/>
</dbReference>
<reference evidence="7 8" key="1">
    <citation type="submission" date="2024-05" db="EMBL/GenBank/DDBJ databases">
        <title>Haplotype-resolved chromosome-level genome assembly of Huyou (Citrus changshanensis).</title>
        <authorList>
            <person name="Miao C."/>
            <person name="Chen W."/>
            <person name="Wu Y."/>
            <person name="Wang L."/>
            <person name="Zhao S."/>
            <person name="Grierson D."/>
            <person name="Xu C."/>
            <person name="Chen K."/>
        </authorList>
    </citation>
    <scope>NUCLEOTIDE SEQUENCE [LARGE SCALE GENOMIC DNA]</scope>
    <source>
        <strain evidence="7">01-14</strain>
        <tissue evidence="7">Leaf</tissue>
    </source>
</reference>
<dbReference type="PROSITE" id="PS50067">
    <property type="entry name" value="KINESIN_MOTOR_2"/>
    <property type="match status" value="1"/>
</dbReference>
<keyword evidence="8" id="KW-1185">Reference proteome</keyword>
<dbReference type="GO" id="GO:0072686">
    <property type="term" value="C:mitotic spindle"/>
    <property type="evidence" value="ECO:0007669"/>
    <property type="project" value="TreeGrafter"/>
</dbReference>
<evidence type="ECO:0000256" key="4">
    <source>
        <dbReference type="ARBA" id="ARBA00023212"/>
    </source>
</evidence>
<dbReference type="GO" id="GO:0090307">
    <property type="term" value="P:mitotic spindle assembly"/>
    <property type="evidence" value="ECO:0007669"/>
    <property type="project" value="TreeGrafter"/>
</dbReference>
<evidence type="ECO:0000256" key="3">
    <source>
        <dbReference type="ARBA" id="ARBA00023175"/>
    </source>
</evidence>
<dbReference type="Gene3D" id="3.40.850.10">
    <property type="entry name" value="Kinesin motor domain"/>
    <property type="match status" value="1"/>
</dbReference>
<dbReference type="GO" id="GO:0007018">
    <property type="term" value="P:microtubule-based movement"/>
    <property type="evidence" value="ECO:0007669"/>
    <property type="project" value="InterPro"/>
</dbReference>
<dbReference type="InterPro" id="IPR036961">
    <property type="entry name" value="Kinesin_motor_dom_sf"/>
</dbReference>
<dbReference type="GO" id="GO:0005524">
    <property type="term" value="F:ATP binding"/>
    <property type="evidence" value="ECO:0007669"/>
    <property type="project" value="InterPro"/>
</dbReference>
<evidence type="ECO:0000259" key="6">
    <source>
        <dbReference type="PROSITE" id="PS50067"/>
    </source>
</evidence>
<evidence type="ECO:0000313" key="8">
    <source>
        <dbReference type="Proteomes" id="UP001428341"/>
    </source>
</evidence>
<dbReference type="Pfam" id="PF00225">
    <property type="entry name" value="Kinesin"/>
    <property type="match status" value="1"/>
</dbReference>
<dbReference type="SUPFAM" id="SSF52540">
    <property type="entry name" value="P-loop containing nucleoside triphosphate hydrolases"/>
    <property type="match status" value="1"/>
</dbReference>
<feature type="domain" description="Kinesin motor" evidence="6">
    <location>
        <begin position="15"/>
        <end position="88"/>
    </location>
</feature>
<evidence type="ECO:0000256" key="2">
    <source>
        <dbReference type="ARBA" id="ARBA00022490"/>
    </source>
</evidence>
<keyword evidence="4" id="KW-0206">Cytoskeleton</keyword>